<accession>A0A1F5K9T4</accession>
<name>A0A1F5K9T4_9BACT</name>
<dbReference type="Pfam" id="PF00293">
    <property type="entry name" value="NUDIX"/>
    <property type="match status" value="1"/>
</dbReference>
<evidence type="ECO:0000259" key="3">
    <source>
        <dbReference type="Pfam" id="PF00293"/>
    </source>
</evidence>
<dbReference type="EMBL" id="MFDE01000038">
    <property type="protein sequence ID" value="OGE37659.1"/>
    <property type="molecule type" value="Genomic_DNA"/>
</dbReference>
<reference evidence="4 5" key="1">
    <citation type="journal article" date="2016" name="Nat. Commun.">
        <title>Thousands of microbial genomes shed light on interconnected biogeochemical processes in an aquifer system.</title>
        <authorList>
            <person name="Anantharaman K."/>
            <person name="Brown C.T."/>
            <person name="Hug L.A."/>
            <person name="Sharon I."/>
            <person name="Castelle C.J."/>
            <person name="Probst A.J."/>
            <person name="Thomas B.C."/>
            <person name="Singh A."/>
            <person name="Wilkins M.J."/>
            <person name="Karaoz U."/>
            <person name="Brodie E.L."/>
            <person name="Williams K.H."/>
            <person name="Hubbard S.S."/>
            <person name="Banfield J.F."/>
        </authorList>
    </citation>
    <scope>NUCLEOTIDE SEQUENCE [LARGE SCALE GENOMIC DNA]</scope>
</reference>
<keyword evidence="2" id="KW-0378">Hydrolase</keyword>
<protein>
    <recommendedName>
        <fullName evidence="3">Nudix hydrolase domain-containing protein</fullName>
    </recommendedName>
</protein>
<organism evidence="4 5">
    <name type="scientific">Candidatus Daviesbacteria bacterium RIFCSPHIGHO2_12_FULL_37_11</name>
    <dbReference type="NCBI Taxonomy" id="1797777"/>
    <lineage>
        <taxon>Bacteria</taxon>
        <taxon>Candidatus Daviesiibacteriota</taxon>
    </lineage>
</organism>
<comment type="caution">
    <text evidence="4">The sequence shown here is derived from an EMBL/GenBank/DDBJ whole genome shotgun (WGS) entry which is preliminary data.</text>
</comment>
<evidence type="ECO:0000256" key="2">
    <source>
        <dbReference type="ARBA" id="ARBA00022801"/>
    </source>
</evidence>
<dbReference type="Gene3D" id="3.90.79.10">
    <property type="entry name" value="Nucleoside Triphosphate Pyrophosphohydrolase"/>
    <property type="match status" value="1"/>
</dbReference>
<dbReference type="PANTHER" id="PTHR43046:SF14">
    <property type="entry name" value="MUTT_NUDIX FAMILY PROTEIN"/>
    <property type="match status" value="1"/>
</dbReference>
<dbReference type="AlphaFoldDB" id="A0A1F5K9T4"/>
<feature type="domain" description="Nudix hydrolase" evidence="3">
    <location>
        <begin position="7"/>
        <end position="120"/>
    </location>
</feature>
<proteinExistence type="predicted"/>
<dbReference type="InterPro" id="IPR015797">
    <property type="entry name" value="NUDIX_hydrolase-like_dom_sf"/>
</dbReference>
<dbReference type="Proteomes" id="UP000176527">
    <property type="component" value="Unassembled WGS sequence"/>
</dbReference>
<dbReference type="GO" id="GO:0016787">
    <property type="term" value="F:hydrolase activity"/>
    <property type="evidence" value="ECO:0007669"/>
    <property type="project" value="UniProtKB-KW"/>
</dbReference>
<dbReference type="PANTHER" id="PTHR43046">
    <property type="entry name" value="GDP-MANNOSE MANNOSYL HYDROLASE"/>
    <property type="match status" value="1"/>
</dbReference>
<comment type="cofactor">
    <cofactor evidence="1">
        <name>Mg(2+)</name>
        <dbReference type="ChEBI" id="CHEBI:18420"/>
    </cofactor>
</comment>
<evidence type="ECO:0000313" key="4">
    <source>
        <dbReference type="EMBL" id="OGE37659.1"/>
    </source>
</evidence>
<dbReference type="SUPFAM" id="SSF55811">
    <property type="entry name" value="Nudix"/>
    <property type="match status" value="1"/>
</dbReference>
<dbReference type="InterPro" id="IPR000086">
    <property type="entry name" value="NUDIX_hydrolase_dom"/>
</dbReference>
<gene>
    <name evidence="4" type="ORF">A3F00_04375</name>
</gene>
<sequence>MNIEIVPSIGILVFKGGDVLVVKHGEAAGHVTGVYGIPSGKLEGRSEKEVAVKELEEETGLQTKEEDLLEFPDNHFSADISRKDGTIKRFPWTVFICTKYSGELRGTEETIPEWVAISKLNTLESLLPNVIEAAKNGLSFFQSHPEFISGS</sequence>
<evidence type="ECO:0000256" key="1">
    <source>
        <dbReference type="ARBA" id="ARBA00001946"/>
    </source>
</evidence>
<evidence type="ECO:0000313" key="5">
    <source>
        <dbReference type="Proteomes" id="UP000176527"/>
    </source>
</evidence>